<organism evidence="1 2">
    <name type="scientific">Granulicella aggregans</name>
    <dbReference type="NCBI Taxonomy" id="474949"/>
    <lineage>
        <taxon>Bacteria</taxon>
        <taxon>Pseudomonadati</taxon>
        <taxon>Acidobacteriota</taxon>
        <taxon>Terriglobia</taxon>
        <taxon>Terriglobales</taxon>
        <taxon>Acidobacteriaceae</taxon>
        <taxon>Granulicella</taxon>
    </lineage>
</organism>
<dbReference type="EMBL" id="JACHIP010000005">
    <property type="protein sequence ID" value="MBB5058857.1"/>
    <property type="molecule type" value="Genomic_DNA"/>
</dbReference>
<gene>
    <name evidence="1" type="ORF">HDF16_003580</name>
</gene>
<sequence>MLWKGLFDMELYVKHGVRRYGPRLLDRGPIPLHRYRAFKKTVVEKQADRIEGLASRMGYPRAALSGGSRRSQSWSWNRR</sequence>
<protein>
    <submittedName>
        <fullName evidence="1">Uncharacterized protein</fullName>
    </submittedName>
</protein>
<proteinExistence type="predicted"/>
<accession>A0A7W7ZFI0</accession>
<name>A0A7W7ZFI0_9BACT</name>
<keyword evidence="2" id="KW-1185">Reference proteome</keyword>
<comment type="caution">
    <text evidence="1">The sequence shown here is derived from an EMBL/GenBank/DDBJ whole genome shotgun (WGS) entry which is preliminary data.</text>
</comment>
<evidence type="ECO:0000313" key="2">
    <source>
        <dbReference type="Proteomes" id="UP000540989"/>
    </source>
</evidence>
<evidence type="ECO:0000313" key="1">
    <source>
        <dbReference type="EMBL" id="MBB5058857.1"/>
    </source>
</evidence>
<dbReference type="Proteomes" id="UP000540989">
    <property type="component" value="Unassembled WGS sequence"/>
</dbReference>
<reference evidence="1 2" key="1">
    <citation type="submission" date="2020-08" db="EMBL/GenBank/DDBJ databases">
        <title>Genomic Encyclopedia of Type Strains, Phase IV (KMG-V): Genome sequencing to study the core and pangenomes of soil and plant-associated prokaryotes.</title>
        <authorList>
            <person name="Whitman W."/>
        </authorList>
    </citation>
    <scope>NUCLEOTIDE SEQUENCE [LARGE SCALE GENOMIC DNA]</scope>
    <source>
        <strain evidence="1 2">M8UP14</strain>
    </source>
</reference>
<dbReference type="AlphaFoldDB" id="A0A7W7ZFI0"/>